<evidence type="ECO:0000313" key="3">
    <source>
        <dbReference type="EMBL" id="CDI51409.1"/>
    </source>
</evidence>
<dbReference type="AlphaFoldDB" id="A0A077R3A8"/>
<evidence type="ECO:0008006" key="4">
    <source>
        <dbReference type="Google" id="ProtNLM"/>
    </source>
</evidence>
<accession>A0A077R3A8</accession>
<evidence type="ECO:0000256" key="2">
    <source>
        <dbReference type="SAM" id="MobiDB-lite"/>
    </source>
</evidence>
<dbReference type="GO" id="GO:0003700">
    <property type="term" value="F:DNA-binding transcription factor activity"/>
    <property type="evidence" value="ECO:0007669"/>
    <property type="project" value="InterPro"/>
</dbReference>
<feature type="compositionally biased region" description="Low complexity" evidence="2">
    <location>
        <begin position="174"/>
        <end position="191"/>
    </location>
</feature>
<dbReference type="InterPro" id="IPR046347">
    <property type="entry name" value="bZIP_sf"/>
</dbReference>
<feature type="region of interest" description="Disordered" evidence="2">
    <location>
        <begin position="51"/>
        <end position="124"/>
    </location>
</feature>
<evidence type="ECO:0000256" key="1">
    <source>
        <dbReference type="SAM" id="Coils"/>
    </source>
</evidence>
<dbReference type="EMBL" id="HG529505">
    <property type="protein sequence ID" value="CDI51409.1"/>
    <property type="molecule type" value="Genomic_DNA"/>
</dbReference>
<dbReference type="Gene3D" id="1.20.5.170">
    <property type="match status" value="1"/>
</dbReference>
<proteinExistence type="predicted"/>
<dbReference type="SUPFAM" id="SSF57959">
    <property type="entry name" value="Leucine zipper domain"/>
    <property type="match status" value="1"/>
</dbReference>
<feature type="coiled-coil region" evidence="1">
    <location>
        <begin position="24"/>
        <end position="51"/>
    </location>
</feature>
<feature type="compositionally biased region" description="Low complexity" evidence="2">
    <location>
        <begin position="107"/>
        <end position="124"/>
    </location>
</feature>
<dbReference type="CDD" id="cd14688">
    <property type="entry name" value="bZIP_YAP"/>
    <property type="match status" value="1"/>
</dbReference>
<reference evidence="3" key="1">
    <citation type="journal article" date="2014" name="Genome Biol. Evol.">
        <title>Gene Loss Rather Than Gene Gain Is Associated with a Host Jump from Monocots to Dicots in the Smut Fungus Melanopsichium pennsylvanicum.</title>
        <authorList>
            <person name="Sharma R."/>
            <person name="Mishra B."/>
            <person name="Runge F."/>
            <person name="Thines M."/>
        </authorList>
    </citation>
    <scope>NUCLEOTIDE SEQUENCE</scope>
    <source>
        <strain evidence="3">4</strain>
    </source>
</reference>
<feature type="compositionally biased region" description="Polar residues" evidence="2">
    <location>
        <begin position="88"/>
        <end position="98"/>
    </location>
</feature>
<protein>
    <recommendedName>
        <fullName evidence="4">BZIP domain-containing protein</fullName>
    </recommendedName>
</protein>
<keyword evidence="1" id="KW-0175">Coiled coil</keyword>
<name>A0A077R3A8_9BASI</name>
<feature type="region of interest" description="Disordered" evidence="2">
    <location>
        <begin position="1"/>
        <end position="24"/>
    </location>
</feature>
<organism evidence="3">
    <name type="scientific">Melanopsichium pennsylvanicum 4</name>
    <dbReference type="NCBI Taxonomy" id="1398559"/>
    <lineage>
        <taxon>Eukaryota</taxon>
        <taxon>Fungi</taxon>
        <taxon>Dikarya</taxon>
        <taxon>Basidiomycota</taxon>
        <taxon>Ustilaginomycotina</taxon>
        <taxon>Ustilaginomycetes</taxon>
        <taxon>Ustilaginales</taxon>
        <taxon>Ustilaginaceae</taxon>
        <taxon>Melanopsichium</taxon>
    </lineage>
</organism>
<feature type="region of interest" description="Disordered" evidence="2">
    <location>
        <begin position="162"/>
        <end position="219"/>
    </location>
</feature>
<sequence length="336" mass="35130">MGRGRRPNLALEPTRALQTQRAFRQRKAQHLANLEDSINSLTQENAKLRKLLHLDPPTSKSLYSPNGPSSPLASPPSSSTSSSVPTSRVTVAQQTASIPTGIPTPRSGSAKSSASGSGSASGSYATQSATFTAAASPASAAFANNGASEDYYKRHPVRQNTNTSANRAHPLPHSTSGTDSASSPSRQSSWSNNLDHSPAGFNRHANLPPNGGVHSSYYPNSNSDTASALAYGRSHYASAPSVATPAVGYGMDHQRYAEYNNGMRASYGSGSSPIAMVATTPIPTATGASPNNYYGSRSLYESLHSPRVVVRSVQSPRERARAVAAAGQDMEAGARD</sequence>
<feature type="compositionally biased region" description="Low complexity" evidence="2">
    <location>
        <begin position="64"/>
        <end position="87"/>
    </location>
</feature>